<reference key="2">
    <citation type="submission" date="2011-10" db="EMBL/GenBank/DDBJ databases">
        <title>The genome and transcriptome sequence of Clonorchis sinensis provide insights into the carcinogenic liver fluke.</title>
        <authorList>
            <person name="Wang X."/>
            <person name="Huang Y."/>
            <person name="Chen W."/>
            <person name="Liu H."/>
            <person name="Guo L."/>
            <person name="Chen Y."/>
            <person name="Luo F."/>
            <person name="Zhou W."/>
            <person name="Sun J."/>
            <person name="Mao Q."/>
            <person name="Liang P."/>
            <person name="Zhou C."/>
            <person name="Tian Y."/>
            <person name="Men J."/>
            <person name="Lv X."/>
            <person name="Huang L."/>
            <person name="Zhou J."/>
            <person name="Hu Y."/>
            <person name="Li R."/>
            <person name="Zhang F."/>
            <person name="Lei H."/>
            <person name="Li X."/>
            <person name="Hu X."/>
            <person name="Liang C."/>
            <person name="Xu J."/>
            <person name="Wu Z."/>
            <person name="Yu X."/>
        </authorList>
    </citation>
    <scope>NUCLEOTIDE SEQUENCE</scope>
    <source>
        <strain>Henan</strain>
    </source>
</reference>
<evidence type="ECO:0000256" key="2">
    <source>
        <dbReference type="ARBA" id="ARBA00023242"/>
    </source>
</evidence>
<feature type="region of interest" description="Disordered" evidence="4">
    <location>
        <begin position="656"/>
        <end position="681"/>
    </location>
</feature>
<reference evidence="6" key="1">
    <citation type="journal article" date="2011" name="Genome Biol.">
        <title>The draft genome of the carcinogenic human liver fluke Clonorchis sinensis.</title>
        <authorList>
            <person name="Wang X."/>
            <person name="Chen W."/>
            <person name="Huang Y."/>
            <person name="Sun J."/>
            <person name="Men J."/>
            <person name="Liu H."/>
            <person name="Luo F."/>
            <person name="Guo L."/>
            <person name="Lv X."/>
            <person name="Deng C."/>
            <person name="Zhou C."/>
            <person name="Fan Y."/>
            <person name="Li X."/>
            <person name="Huang L."/>
            <person name="Hu Y."/>
            <person name="Liang C."/>
            <person name="Hu X."/>
            <person name="Xu J."/>
            <person name="Yu X."/>
        </authorList>
    </citation>
    <scope>NUCLEOTIDE SEQUENCE [LARGE SCALE GENOMIC DNA]</scope>
    <source>
        <strain evidence="6">Henan</strain>
    </source>
</reference>
<feature type="compositionally biased region" description="Basic residues" evidence="4">
    <location>
        <begin position="1155"/>
        <end position="1164"/>
    </location>
</feature>
<gene>
    <name evidence="6" type="ORF">CLF_103167</name>
</gene>
<dbReference type="Pfam" id="PF26019">
    <property type="entry name" value="HTH_TIMELESS"/>
    <property type="match status" value="1"/>
</dbReference>
<dbReference type="PANTHER" id="PTHR22940:SF4">
    <property type="entry name" value="PROTEIN TIMELESS HOMOLOG"/>
    <property type="match status" value="1"/>
</dbReference>
<organism evidence="6 7">
    <name type="scientific">Clonorchis sinensis</name>
    <name type="common">Chinese liver fluke</name>
    <dbReference type="NCBI Taxonomy" id="79923"/>
    <lineage>
        <taxon>Eukaryota</taxon>
        <taxon>Metazoa</taxon>
        <taxon>Spiralia</taxon>
        <taxon>Lophotrochozoa</taxon>
        <taxon>Platyhelminthes</taxon>
        <taxon>Trematoda</taxon>
        <taxon>Digenea</taxon>
        <taxon>Opisthorchiida</taxon>
        <taxon>Opisthorchiata</taxon>
        <taxon>Opisthorchiidae</taxon>
        <taxon>Clonorchis</taxon>
    </lineage>
</organism>
<dbReference type="EMBL" id="DF142964">
    <property type="protein sequence ID" value="GAA31231.2"/>
    <property type="molecule type" value="Genomic_DNA"/>
</dbReference>
<dbReference type="Proteomes" id="UP000008909">
    <property type="component" value="Unassembled WGS sequence"/>
</dbReference>
<evidence type="ECO:0000313" key="7">
    <source>
        <dbReference type="Proteomes" id="UP000008909"/>
    </source>
</evidence>
<dbReference type="Pfam" id="PF04821">
    <property type="entry name" value="TIMELESS"/>
    <property type="match status" value="1"/>
</dbReference>
<comment type="subcellular location">
    <subcellularLocation>
        <location evidence="1">Nucleus</location>
    </subcellularLocation>
</comment>
<feature type="region of interest" description="Disordered" evidence="4">
    <location>
        <begin position="611"/>
        <end position="631"/>
    </location>
</feature>
<accession>H2KQ41</accession>
<dbReference type="InterPro" id="IPR006906">
    <property type="entry name" value="Timeless_N"/>
</dbReference>
<feature type="compositionally biased region" description="Basic residues" evidence="4">
    <location>
        <begin position="611"/>
        <end position="620"/>
    </location>
</feature>
<proteinExistence type="predicted"/>
<dbReference type="GO" id="GO:0031298">
    <property type="term" value="C:replication fork protection complex"/>
    <property type="evidence" value="ECO:0007669"/>
    <property type="project" value="TreeGrafter"/>
</dbReference>
<feature type="compositionally biased region" description="Acidic residues" evidence="4">
    <location>
        <begin position="661"/>
        <end position="670"/>
    </location>
</feature>
<name>H2KQ41_CLOSI</name>
<dbReference type="InterPro" id="IPR044998">
    <property type="entry name" value="Timeless"/>
</dbReference>
<dbReference type="GO" id="GO:0006281">
    <property type="term" value="P:DNA repair"/>
    <property type="evidence" value="ECO:0007669"/>
    <property type="project" value="TreeGrafter"/>
</dbReference>
<dbReference type="GO" id="GO:0000076">
    <property type="term" value="P:DNA replication checkpoint signaling"/>
    <property type="evidence" value="ECO:0007669"/>
    <property type="project" value="TreeGrafter"/>
</dbReference>
<evidence type="ECO:0000256" key="3">
    <source>
        <dbReference type="ARBA" id="ARBA00023306"/>
    </source>
</evidence>
<sequence>MLADPVLRYADIQACCACLGFREDNVYKIDADAEGTVFNNTVFMFGSFKASIRALLRYLRNEGPDCDVRRELGRLKIVSSDLIPLLCSCTDENKILTELAIRLLMNLTQPALVCFRQEIPKDRDLYGAYAQVDDLLKSYKKVRSVSLINLFMLPKDFANEELFQMLHNLVGELLDRKWEERSEEDRLLIERILILVRNVLHIAPDPLEEKRTDEDVSVHDQLIWAMHLSGWDELLLFLGNSEDEQTFAFHTLEIISLMLRQQIPDILASAGDNSKEPSKMNDAPYLNATFTFTHFYTLRSNRFGGTYELLSTPSLSERPLIYHHDITPSLDVNCSGQKVAGSHSHKETMEGEVGLVDLDVGKRTFRKPKNRKPLIERSVHRRSILAVQLYLQKFCWQFLQYCYNPLMRTAKASLTRQATQENDETYYLWAMRFFMAFCRVYKFRSEYLSETLNAATFHWIYDQVMHYREVVFSDKRGGGMNRRALQASRRLELAVAAYREFLTCVERMFRITTSDRAPDVSAGETQEAVEDRLRIQSTAAESIMANVFYVSEYQEVYPMLIKDFNEAIQSREHLRNLIEGSHLFMSLLSERLKSGSQTLFVRRRRVVRRRRARKAKPVKRRTGEEGEENDTPEIRKLRLEYQWSNQLVQPLIDGLERPADTNDEGNEDPEESRLFDATSGGSEARQLRSAIRRVQSALFAGEALTALRLALRLWRLWPEVAPISVDENDPVLSDDRTAGLNPSQLAILGALRQIHSTEFEGTGQEYFLTKLFLEEDEDVEADEEDADADDDDESEDNLYNEEMGIENDGDNEGVLVTTEKEVQMDFDAFLLKFAHPRIVYALTILLADCASNPHTTNTAVVHIMHRLAVRQKLTGSFFQLRLFYIFQQFLRNRSLSGSPEFKDLCNLIKYILRKFFEAQQQNNGVLIELLFFKTVKEGFEMVKGYGTFEDSKKSVKWNAELDGELIKLFEAYRNDPVPRGQDLADVLLRHLSDVTKTRRQIVARLVFLGLISSVKQLKQITIHPERERRPPRPTNEADRLEWTEDEIMRLRTLVENHTGSRTLLSDIMTDLAMDYELALRQQQEMEGIGDDADPPVIPPLRSRRVIGAKLLELGFVADPDGLGRKRRRRTVGAIPHRRGTLNVDLDISTADKLPGKRRKSRKRKDGSSDEELHFPVEEQDAGFGSESESEPENAIPTPRFRTSLIRKDVDESRFMRQSFWLLWKKRTLPNRKAQDMGFLRIPLVAVVCLHENVFVYHIMTPIRKQSHIYTSTKAPMQRFTNDQNWGQTRNIRTLFDRVNIDFLTWYHPLLMRLKVTMRTQNTHSSNLLICSLYPNPIAFPGGAIAKHRKPNDYYFYCARYGPDHTFANNIGDSVEFALSCIAVSRQFLPERWT</sequence>
<feature type="region of interest" description="Disordered" evidence="4">
    <location>
        <begin position="1145"/>
        <end position="1199"/>
    </location>
</feature>
<evidence type="ECO:0000259" key="5">
    <source>
        <dbReference type="Pfam" id="PF04821"/>
    </source>
</evidence>
<dbReference type="PANTHER" id="PTHR22940">
    <property type="entry name" value="TIMEOUT/TIMELESS-2"/>
    <property type="match status" value="1"/>
</dbReference>
<evidence type="ECO:0000313" key="6">
    <source>
        <dbReference type="EMBL" id="GAA31231.2"/>
    </source>
</evidence>
<keyword evidence="3" id="KW-0131">Cell cycle</keyword>
<feature type="compositionally biased region" description="Basic and acidic residues" evidence="4">
    <location>
        <begin position="1165"/>
        <end position="1176"/>
    </location>
</feature>
<keyword evidence="2" id="KW-0539">Nucleus</keyword>
<dbReference type="GO" id="GO:0003677">
    <property type="term" value="F:DNA binding"/>
    <property type="evidence" value="ECO:0007669"/>
    <property type="project" value="TreeGrafter"/>
</dbReference>
<dbReference type="GO" id="GO:0043111">
    <property type="term" value="P:replication fork arrest"/>
    <property type="evidence" value="ECO:0007669"/>
    <property type="project" value="TreeGrafter"/>
</dbReference>
<evidence type="ECO:0000256" key="4">
    <source>
        <dbReference type="SAM" id="MobiDB-lite"/>
    </source>
</evidence>
<keyword evidence="7" id="KW-1185">Reference proteome</keyword>
<feature type="domain" description="Timeless N-terminal" evidence="5">
    <location>
        <begin position="50"/>
        <end position="282"/>
    </location>
</feature>
<protein>
    <submittedName>
        <fullName evidence="6">Timeless</fullName>
    </submittedName>
</protein>
<evidence type="ECO:0000256" key="1">
    <source>
        <dbReference type="ARBA" id="ARBA00004123"/>
    </source>
</evidence>